<proteinExistence type="inferred from homology"/>
<evidence type="ECO:0000256" key="7">
    <source>
        <dbReference type="ARBA" id="ARBA00022927"/>
    </source>
</evidence>
<dbReference type="NCBIfam" id="TIGR01713">
    <property type="entry name" value="typeII_sec_gspC"/>
    <property type="match status" value="1"/>
</dbReference>
<evidence type="ECO:0000256" key="5">
    <source>
        <dbReference type="ARBA" id="ARBA00022519"/>
    </source>
</evidence>
<keyword evidence="8" id="KW-1133">Transmembrane helix</keyword>
<evidence type="ECO:0000259" key="10">
    <source>
        <dbReference type="Pfam" id="PF11356"/>
    </source>
</evidence>
<dbReference type="AlphaFoldDB" id="C4L9A0"/>
<gene>
    <name evidence="11" type="ordered locus">Tola_0370</name>
</gene>
<reference evidence="12" key="1">
    <citation type="submission" date="2009-05" db="EMBL/GenBank/DDBJ databases">
        <title>Complete sequence of Tolumonas auensis DSM 9187.</title>
        <authorList>
            <consortium name="US DOE Joint Genome Institute"/>
            <person name="Lucas S."/>
            <person name="Copeland A."/>
            <person name="Lapidus A."/>
            <person name="Glavina del Rio T."/>
            <person name="Tice H."/>
            <person name="Bruce D."/>
            <person name="Goodwin L."/>
            <person name="Pitluck S."/>
            <person name="Chertkov O."/>
            <person name="Brettin T."/>
            <person name="Detter J.C."/>
            <person name="Han C."/>
            <person name="Larimer F."/>
            <person name="Land M."/>
            <person name="Hauser L."/>
            <person name="Kyrpides N."/>
            <person name="Mikhailova N."/>
            <person name="Spring S."/>
            <person name="Beller H."/>
        </authorList>
    </citation>
    <scope>NUCLEOTIDE SEQUENCE [LARGE SCALE GENOMIC DNA]</scope>
    <source>
        <strain evidence="12">DSM 9187 / TA4</strain>
    </source>
</reference>
<dbReference type="Gene3D" id="2.30.42.10">
    <property type="match status" value="1"/>
</dbReference>
<keyword evidence="9" id="KW-0472">Membrane</keyword>
<keyword evidence="5" id="KW-0997">Cell inner membrane</keyword>
<dbReference type="InterPro" id="IPR024961">
    <property type="entry name" value="T2SS_GspC_N"/>
</dbReference>
<feature type="domain" description="Type II secretion system protein GspC N-terminal" evidence="10">
    <location>
        <begin position="25"/>
        <end position="163"/>
    </location>
</feature>
<dbReference type="STRING" id="595494.Tola_0370"/>
<dbReference type="PROSITE" id="PS01141">
    <property type="entry name" value="T2SP_C"/>
    <property type="match status" value="1"/>
</dbReference>
<evidence type="ECO:0000256" key="8">
    <source>
        <dbReference type="ARBA" id="ARBA00022989"/>
    </source>
</evidence>
<keyword evidence="12" id="KW-1185">Reference proteome</keyword>
<organism evidence="11 12">
    <name type="scientific">Tolumonas auensis (strain DSM 9187 / NBRC 110442 / TA 4)</name>
    <dbReference type="NCBI Taxonomy" id="595494"/>
    <lineage>
        <taxon>Bacteria</taxon>
        <taxon>Pseudomonadati</taxon>
        <taxon>Pseudomonadota</taxon>
        <taxon>Gammaproteobacteria</taxon>
        <taxon>Aeromonadales</taxon>
        <taxon>Aeromonadaceae</taxon>
        <taxon>Tolumonas</taxon>
    </lineage>
</organism>
<evidence type="ECO:0000256" key="9">
    <source>
        <dbReference type="ARBA" id="ARBA00023136"/>
    </source>
</evidence>
<reference evidence="11 12" key="2">
    <citation type="journal article" date="2011" name="Stand. Genomic Sci.">
        <title>Complete genome sequence of Tolumonas auensis type strain (TA 4).</title>
        <authorList>
            <person name="Chertkov O."/>
            <person name="Copeland A."/>
            <person name="Lucas S."/>
            <person name="Lapidus A."/>
            <person name="Berry K.W."/>
            <person name="Detter J.C."/>
            <person name="Del Rio T.G."/>
            <person name="Hammon N."/>
            <person name="Dalin E."/>
            <person name="Tice H."/>
            <person name="Pitluck S."/>
            <person name="Richardson P."/>
            <person name="Bruce D."/>
            <person name="Goodwin L."/>
            <person name="Han C."/>
            <person name="Tapia R."/>
            <person name="Saunders E."/>
            <person name="Schmutz J."/>
            <person name="Brettin T."/>
            <person name="Larimer F."/>
            <person name="Land M."/>
            <person name="Hauser L."/>
            <person name="Spring S."/>
            <person name="Rohde M."/>
            <person name="Kyrpides N.C."/>
            <person name="Ivanova N."/>
            <person name="Goker M."/>
            <person name="Beller H.R."/>
            <person name="Klenk H.P."/>
            <person name="Woyke T."/>
        </authorList>
    </citation>
    <scope>NUCLEOTIDE SEQUENCE [LARGE SCALE GENOMIC DNA]</scope>
    <source>
        <strain evidence="12">DSM 9187 / TA4</strain>
    </source>
</reference>
<keyword evidence="3" id="KW-0813">Transport</keyword>
<evidence type="ECO:0000313" key="12">
    <source>
        <dbReference type="Proteomes" id="UP000009073"/>
    </source>
</evidence>
<dbReference type="Proteomes" id="UP000009073">
    <property type="component" value="Chromosome"/>
</dbReference>
<dbReference type="InterPro" id="IPR001639">
    <property type="entry name" value="T2SS_protein-GspC"/>
</dbReference>
<keyword evidence="7" id="KW-0653">Protein transport</keyword>
<dbReference type="KEGG" id="tau:Tola_0370"/>
<comment type="subcellular location">
    <subcellularLocation>
        <location evidence="1">Cell inner membrane</location>
    </subcellularLocation>
</comment>
<accession>C4L9A0</accession>
<evidence type="ECO:0000256" key="1">
    <source>
        <dbReference type="ARBA" id="ARBA00004533"/>
    </source>
</evidence>
<comment type="similarity">
    <text evidence="2">Belongs to the GSP C family.</text>
</comment>
<dbReference type="eggNOG" id="COG3031">
    <property type="taxonomic scope" value="Bacteria"/>
</dbReference>
<keyword evidence="4" id="KW-1003">Cell membrane</keyword>
<dbReference type="GO" id="GO:0005886">
    <property type="term" value="C:plasma membrane"/>
    <property type="evidence" value="ECO:0007669"/>
    <property type="project" value="UniProtKB-SubCell"/>
</dbReference>
<evidence type="ECO:0000256" key="4">
    <source>
        <dbReference type="ARBA" id="ARBA00022475"/>
    </source>
</evidence>
<dbReference type="InterPro" id="IPR036034">
    <property type="entry name" value="PDZ_sf"/>
</dbReference>
<protein>
    <submittedName>
        <fullName evidence="11">General secretion pathway protein C</fullName>
    </submittedName>
</protein>
<keyword evidence="6" id="KW-0812">Transmembrane</keyword>
<dbReference type="GO" id="GO:0015628">
    <property type="term" value="P:protein secretion by the type II secretion system"/>
    <property type="evidence" value="ECO:0007669"/>
    <property type="project" value="InterPro"/>
</dbReference>
<dbReference type="PRINTS" id="PR00810">
    <property type="entry name" value="BCTERIALGSPC"/>
</dbReference>
<name>C4L9A0_TOLAT</name>
<sequence length="282" mass="30471">MQLLTIQNWCLSENGLSALRRAAVLLLLVGCSYQLARLSWQLLPASQTTAPASVSTNIPATPGDQQESQQRLAAIREAALFGIDVQPQDRGTTAAPKSRLNAQLTGIMASNIASRSIAIIARNGQQQSYAIGDVIQGTDARITEIFPDRIIITRQQQDEALFLDENAATAPPAAAPAPGNITGLRQQIMKNPAQLQDYLSITPVMENNQLQGYRLNPGRNPEIFGQSGLQANDLAISINGLDLRDKGDAVQAMQQLAHQAEMNITVLRNGAEQDIYINLAQP</sequence>
<evidence type="ECO:0000256" key="2">
    <source>
        <dbReference type="ARBA" id="ARBA00007986"/>
    </source>
</evidence>
<dbReference type="Pfam" id="PF11356">
    <property type="entry name" value="T2SSC"/>
    <property type="match status" value="1"/>
</dbReference>
<dbReference type="SUPFAM" id="SSF50156">
    <property type="entry name" value="PDZ domain-like"/>
    <property type="match status" value="1"/>
</dbReference>
<dbReference type="OrthoDB" id="1491375at2"/>
<evidence type="ECO:0000256" key="3">
    <source>
        <dbReference type="ARBA" id="ARBA00022448"/>
    </source>
</evidence>
<dbReference type="Gene3D" id="2.30.30.830">
    <property type="match status" value="1"/>
</dbReference>
<dbReference type="RefSeq" id="WP_012728598.1">
    <property type="nucleotide sequence ID" value="NC_012691.1"/>
</dbReference>
<dbReference type="GO" id="GO:0015627">
    <property type="term" value="C:type II protein secretion system complex"/>
    <property type="evidence" value="ECO:0007669"/>
    <property type="project" value="InterPro"/>
</dbReference>
<evidence type="ECO:0000256" key="6">
    <source>
        <dbReference type="ARBA" id="ARBA00022692"/>
    </source>
</evidence>
<dbReference type="EMBL" id="CP001616">
    <property type="protein sequence ID" value="ACQ91999.1"/>
    <property type="molecule type" value="Genomic_DNA"/>
</dbReference>
<evidence type="ECO:0000313" key="11">
    <source>
        <dbReference type="EMBL" id="ACQ91999.1"/>
    </source>
</evidence>
<dbReference type="HOGENOM" id="CLU_068012_0_0_6"/>